<accession>A0ABY4E3H6</accession>
<gene>
    <name evidence="1" type="ORF">LVJ82_02780</name>
</gene>
<evidence type="ECO:0000313" key="2">
    <source>
        <dbReference type="Proteomes" id="UP000832011"/>
    </source>
</evidence>
<dbReference type="RefSeq" id="WP_147645394.1">
    <property type="nucleotide sequence ID" value="NZ_CABKVG010000008.1"/>
</dbReference>
<reference evidence="1 2" key="1">
    <citation type="journal article" date="2022" name="Res Sq">
        <title>Evolution of multicellular longitudinally dividing oral cavity symbionts (Neisseriaceae).</title>
        <authorList>
            <person name="Nyongesa S."/>
            <person name="Weber P."/>
            <person name="Bernet E."/>
            <person name="Pullido F."/>
            <person name="Nieckarz M."/>
            <person name="Delaby M."/>
            <person name="Nieves C."/>
            <person name="Viehboeck T."/>
            <person name="Krause N."/>
            <person name="Rivera-Millot A."/>
            <person name="Nakamura A."/>
            <person name="Vischer N."/>
            <person name="VanNieuwenhze M."/>
            <person name="Brun Y."/>
            <person name="Cava F."/>
            <person name="Bulgheresi S."/>
            <person name="Veyrier F."/>
        </authorList>
    </citation>
    <scope>NUCLEOTIDE SEQUENCE [LARGE SCALE GENOMIC DNA]</scope>
    <source>
        <strain evidence="1 2">SN4</strain>
    </source>
</reference>
<evidence type="ECO:0000313" key="1">
    <source>
        <dbReference type="EMBL" id="UOO89930.1"/>
    </source>
</evidence>
<sequence length="135" mass="15452">MVNLYELLGISIQSTSEEIKTAIAKHYADSSISDEVLHKAKIWLLNPSIRSKYNEQLQASYPELFQDELPYEDGNLYEFLGIKANSKTNVIQEAIHKAQKEGRNSKSISLCKNFLLNKERKRKYDLSIKKIGCKG</sequence>
<evidence type="ECO:0008006" key="3">
    <source>
        <dbReference type="Google" id="ProtNLM"/>
    </source>
</evidence>
<organism evidence="1 2">
    <name type="scientific">Vitreoscilla massiliensis</name>
    <dbReference type="NCBI Taxonomy" id="1689272"/>
    <lineage>
        <taxon>Bacteria</taxon>
        <taxon>Pseudomonadati</taxon>
        <taxon>Pseudomonadota</taxon>
        <taxon>Betaproteobacteria</taxon>
        <taxon>Neisseriales</taxon>
        <taxon>Neisseriaceae</taxon>
        <taxon>Vitreoscilla</taxon>
    </lineage>
</organism>
<dbReference type="EMBL" id="CP091511">
    <property type="protein sequence ID" value="UOO89930.1"/>
    <property type="molecule type" value="Genomic_DNA"/>
</dbReference>
<protein>
    <recommendedName>
        <fullName evidence="3">J domain-containing protein</fullName>
    </recommendedName>
</protein>
<keyword evidence="2" id="KW-1185">Reference proteome</keyword>
<name>A0ABY4E3H6_9NEIS</name>
<dbReference type="Proteomes" id="UP000832011">
    <property type="component" value="Chromosome"/>
</dbReference>
<proteinExistence type="predicted"/>